<reference evidence="1 2" key="1">
    <citation type="submission" date="2019-07" db="EMBL/GenBank/DDBJ databases">
        <title>Microlunatus dokdonensis sp. nov. isolated from the rhizospheric soil of the wild plant Elymus tsukushiensis.</title>
        <authorList>
            <person name="Ghim S.-Y."/>
            <person name="Hwang Y.-J."/>
            <person name="Son J.-S."/>
            <person name="Shin J.-H."/>
        </authorList>
    </citation>
    <scope>NUCLEOTIDE SEQUENCE [LARGE SCALE GENOMIC DNA]</scope>
    <source>
        <strain evidence="1 2">KUDC0627</strain>
    </source>
</reference>
<protein>
    <recommendedName>
        <fullName evidence="3">N-acetyltransferase domain-containing protein</fullName>
    </recommendedName>
</protein>
<dbReference type="KEGG" id="mik:FOE78_19730"/>
<dbReference type="AlphaFoldDB" id="A0A516Q339"/>
<proteinExistence type="predicted"/>
<dbReference type="OrthoDB" id="4119890at2"/>
<evidence type="ECO:0000313" key="1">
    <source>
        <dbReference type="EMBL" id="QDP97839.1"/>
    </source>
</evidence>
<keyword evidence="2" id="KW-1185">Reference proteome</keyword>
<sequence length="212" mass="23145">MFTTQIPPNQSDSSRPLRRAFADSLGYTVRMHCPAPRIDPGSAAGRQWISEQHLPEGYATVAMTELPTDAVVRAWATSYGWAHRPLGGVHADRLPHVWTDYSRGVDPDMSMLTLDRSGEIVAFSLVSPDVWDGRTMIISETVEFDQPDGTGLQKATVAASLAVLAQNKLHPVDLHRIEFEGHSTDPHTPALFDSLPDAGADPMDIVELAPPL</sequence>
<evidence type="ECO:0000313" key="2">
    <source>
        <dbReference type="Proteomes" id="UP000319263"/>
    </source>
</evidence>
<evidence type="ECO:0008006" key="3">
    <source>
        <dbReference type="Google" id="ProtNLM"/>
    </source>
</evidence>
<dbReference type="EMBL" id="CP041692">
    <property type="protein sequence ID" value="QDP97839.1"/>
    <property type="molecule type" value="Genomic_DNA"/>
</dbReference>
<organism evidence="1 2">
    <name type="scientific">Microlunatus elymi</name>
    <dbReference type="NCBI Taxonomy" id="2596828"/>
    <lineage>
        <taxon>Bacteria</taxon>
        <taxon>Bacillati</taxon>
        <taxon>Actinomycetota</taxon>
        <taxon>Actinomycetes</taxon>
        <taxon>Propionibacteriales</taxon>
        <taxon>Propionibacteriaceae</taxon>
        <taxon>Microlunatus</taxon>
    </lineage>
</organism>
<dbReference type="Proteomes" id="UP000319263">
    <property type="component" value="Chromosome"/>
</dbReference>
<accession>A0A516Q339</accession>
<name>A0A516Q339_9ACTN</name>
<gene>
    <name evidence="1" type="ORF">FOE78_19730</name>
</gene>